<accession>A0A382L5C7</accession>
<name>A0A382L5C7_9ZZZZ</name>
<evidence type="ECO:0000313" key="1">
    <source>
        <dbReference type="EMBL" id="SVC31839.1"/>
    </source>
</evidence>
<dbReference type="EMBL" id="UINC01084831">
    <property type="protein sequence ID" value="SVC31839.1"/>
    <property type="molecule type" value="Genomic_DNA"/>
</dbReference>
<feature type="non-terminal residue" evidence="1">
    <location>
        <position position="125"/>
    </location>
</feature>
<protein>
    <submittedName>
        <fullName evidence="1">Uncharacterized protein</fullName>
    </submittedName>
</protein>
<sequence>MEIRKTEVTKFNMGNIKFLITLLSVLFLSTGWGQADFISPKDVVSVDVFLSQDRVHRIEEVKFALVTEIKEGWHINANQVDSEFAIPTEIFIDSLEGVTARGSIFPEFERKQFPFSEDALPVFEG</sequence>
<dbReference type="AlphaFoldDB" id="A0A382L5C7"/>
<organism evidence="1">
    <name type="scientific">marine metagenome</name>
    <dbReference type="NCBI Taxonomy" id="408172"/>
    <lineage>
        <taxon>unclassified sequences</taxon>
        <taxon>metagenomes</taxon>
        <taxon>ecological metagenomes</taxon>
    </lineage>
</organism>
<reference evidence="1" key="1">
    <citation type="submission" date="2018-05" db="EMBL/GenBank/DDBJ databases">
        <authorList>
            <person name="Lanie J.A."/>
            <person name="Ng W.-L."/>
            <person name="Kazmierczak K.M."/>
            <person name="Andrzejewski T.M."/>
            <person name="Davidsen T.M."/>
            <person name="Wayne K.J."/>
            <person name="Tettelin H."/>
            <person name="Glass J.I."/>
            <person name="Rusch D."/>
            <person name="Podicherti R."/>
            <person name="Tsui H.-C.T."/>
            <person name="Winkler M.E."/>
        </authorList>
    </citation>
    <scope>NUCLEOTIDE SEQUENCE</scope>
</reference>
<gene>
    <name evidence="1" type="ORF">METZ01_LOCUS284693</name>
</gene>
<proteinExistence type="predicted"/>